<feature type="non-terminal residue" evidence="2">
    <location>
        <position position="1"/>
    </location>
</feature>
<evidence type="ECO:0000313" key="3">
    <source>
        <dbReference type="Proteomes" id="UP000789396"/>
    </source>
</evidence>
<evidence type="ECO:0000259" key="1">
    <source>
        <dbReference type="PROSITE" id="PS50003"/>
    </source>
</evidence>
<dbReference type="SUPFAM" id="SSF50729">
    <property type="entry name" value="PH domain-like"/>
    <property type="match status" value="1"/>
</dbReference>
<protein>
    <submittedName>
        <fullName evidence="2">18275_t:CDS:1</fullName>
    </submittedName>
</protein>
<dbReference type="InterPro" id="IPR051092">
    <property type="entry name" value="FYVE_RhoGEF_PH"/>
</dbReference>
<name>A0A9N9NSC9_9GLOM</name>
<dbReference type="Pfam" id="PF00169">
    <property type="entry name" value="PH"/>
    <property type="match status" value="1"/>
</dbReference>
<proteinExistence type="predicted"/>
<feature type="domain" description="PH" evidence="1">
    <location>
        <begin position="27"/>
        <end position="137"/>
    </location>
</feature>
<dbReference type="SMART" id="SM00233">
    <property type="entry name" value="PH"/>
    <property type="match status" value="1"/>
</dbReference>
<reference evidence="2" key="1">
    <citation type="submission" date="2021-06" db="EMBL/GenBank/DDBJ databases">
        <authorList>
            <person name="Kallberg Y."/>
            <person name="Tangrot J."/>
            <person name="Rosling A."/>
        </authorList>
    </citation>
    <scope>NUCLEOTIDE SEQUENCE</scope>
    <source>
        <strain evidence="2">IN212</strain>
    </source>
</reference>
<dbReference type="GO" id="GO:0005085">
    <property type="term" value="F:guanyl-nucleotide exchange factor activity"/>
    <property type="evidence" value="ECO:0007669"/>
    <property type="project" value="TreeGrafter"/>
</dbReference>
<dbReference type="Gene3D" id="2.30.29.30">
    <property type="entry name" value="Pleckstrin-homology domain (PH domain)/Phosphotyrosine-binding domain (PTB)"/>
    <property type="match status" value="1"/>
</dbReference>
<dbReference type="GO" id="GO:0005737">
    <property type="term" value="C:cytoplasm"/>
    <property type="evidence" value="ECO:0007669"/>
    <property type="project" value="TreeGrafter"/>
</dbReference>
<dbReference type="AlphaFoldDB" id="A0A9N9NSC9"/>
<dbReference type="PANTHER" id="PTHR12673:SF159">
    <property type="entry name" value="LD03170P"/>
    <property type="match status" value="1"/>
</dbReference>
<feature type="non-terminal residue" evidence="2">
    <location>
        <position position="151"/>
    </location>
</feature>
<gene>
    <name evidence="2" type="ORF">RFULGI_LOCUS14191</name>
</gene>
<dbReference type="InterPro" id="IPR001849">
    <property type="entry name" value="PH_domain"/>
</dbReference>
<accession>A0A9N9NSC9</accession>
<sequence>AENQQKVLEIQNKVERLPGNIINPARRFIYQGDLYKVTQRMSSTKPYYLATEDRRAHFLFNDLLLLCIEFQGKLLYTGQIDLNNAYLIDIADDEADQPFCFQIITTTAEGKEACHTVRATTFEEKTEWITRIDNALEVLKRIRNNSSIRSK</sequence>
<organism evidence="2 3">
    <name type="scientific">Racocetra fulgida</name>
    <dbReference type="NCBI Taxonomy" id="60492"/>
    <lineage>
        <taxon>Eukaryota</taxon>
        <taxon>Fungi</taxon>
        <taxon>Fungi incertae sedis</taxon>
        <taxon>Mucoromycota</taxon>
        <taxon>Glomeromycotina</taxon>
        <taxon>Glomeromycetes</taxon>
        <taxon>Diversisporales</taxon>
        <taxon>Gigasporaceae</taxon>
        <taxon>Racocetra</taxon>
    </lineage>
</organism>
<dbReference type="EMBL" id="CAJVPZ010040319">
    <property type="protein sequence ID" value="CAG8759343.1"/>
    <property type="molecule type" value="Genomic_DNA"/>
</dbReference>
<evidence type="ECO:0000313" key="2">
    <source>
        <dbReference type="EMBL" id="CAG8759343.1"/>
    </source>
</evidence>
<dbReference type="InterPro" id="IPR011993">
    <property type="entry name" value="PH-like_dom_sf"/>
</dbReference>
<dbReference type="PANTHER" id="PTHR12673">
    <property type="entry name" value="FACIOGENITAL DYSPLASIA PROTEIN"/>
    <property type="match status" value="1"/>
</dbReference>
<dbReference type="PROSITE" id="PS50003">
    <property type="entry name" value="PH_DOMAIN"/>
    <property type="match status" value="1"/>
</dbReference>
<dbReference type="OrthoDB" id="660555at2759"/>
<dbReference type="Proteomes" id="UP000789396">
    <property type="component" value="Unassembled WGS sequence"/>
</dbReference>
<keyword evidence="3" id="KW-1185">Reference proteome</keyword>
<comment type="caution">
    <text evidence="2">The sequence shown here is derived from an EMBL/GenBank/DDBJ whole genome shotgun (WGS) entry which is preliminary data.</text>
</comment>